<evidence type="ECO:0000313" key="1">
    <source>
        <dbReference type="EMBL" id="KAA1260814.1"/>
    </source>
</evidence>
<evidence type="ECO:0000313" key="2">
    <source>
        <dbReference type="Proteomes" id="UP000322699"/>
    </source>
</evidence>
<keyword evidence="2" id="KW-1185">Reference proteome</keyword>
<protein>
    <submittedName>
        <fullName evidence="1">Uncharacterized protein</fullName>
    </submittedName>
</protein>
<name>A0A5B1CNG8_9BACT</name>
<organism evidence="1 2">
    <name type="scientific">Rubripirellula obstinata</name>
    <dbReference type="NCBI Taxonomy" id="406547"/>
    <lineage>
        <taxon>Bacteria</taxon>
        <taxon>Pseudomonadati</taxon>
        <taxon>Planctomycetota</taxon>
        <taxon>Planctomycetia</taxon>
        <taxon>Pirellulales</taxon>
        <taxon>Pirellulaceae</taxon>
        <taxon>Rubripirellula</taxon>
    </lineage>
</organism>
<accession>A0A5B1CNG8</accession>
<gene>
    <name evidence="1" type="ORF">LF1_33560</name>
</gene>
<proteinExistence type="predicted"/>
<dbReference type="Proteomes" id="UP000322699">
    <property type="component" value="Unassembled WGS sequence"/>
</dbReference>
<dbReference type="EMBL" id="VRLW01000001">
    <property type="protein sequence ID" value="KAA1260814.1"/>
    <property type="molecule type" value="Genomic_DNA"/>
</dbReference>
<sequence>MIDELHEVGLGFARICMRGFSWRVSFVDLEQPLASLKFQLD</sequence>
<dbReference type="AlphaFoldDB" id="A0A5B1CNG8"/>
<reference evidence="1 2" key="1">
    <citation type="submission" date="2019-08" db="EMBL/GenBank/DDBJ databases">
        <title>Deep-cultivation of Planctomycetes and their phenomic and genomic characterization uncovers novel biology.</title>
        <authorList>
            <person name="Wiegand S."/>
            <person name="Jogler M."/>
            <person name="Boedeker C."/>
            <person name="Pinto D."/>
            <person name="Vollmers J."/>
            <person name="Rivas-Marin E."/>
            <person name="Kohn T."/>
            <person name="Peeters S.H."/>
            <person name="Heuer A."/>
            <person name="Rast P."/>
            <person name="Oberbeckmann S."/>
            <person name="Bunk B."/>
            <person name="Jeske O."/>
            <person name="Meyerdierks A."/>
            <person name="Storesund J.E."/>
            <person name="Kallscheuer N."/>
            <person name="Luecker S."/>
            <person name="Lage O.M."/>
            <person name="Pohl T."/>
            <person name="Merkel B.J."/>
            <person name="Hornburger P."/>
            <person name="Mueller R.-W."/>
            <person name="Bruemmer F."/>
            <person name="Labrenz M."/>
            <person name="Spormann A.M."/>
            <person name="Op Den Camp H."/>
            <person name="Overmann J."/>
            <person name="Amann R."/>
            <person name="Jetten M.S.M."/>
            <person name="Mascher T."/>
            <person name="Medema M.H."/>
            <person name="Devos D.P."/>
            <person name="Kaster A.-K."/>
            <person name="Ovreas L."/>
            <person name="Rohde M."/>
            <person name="Galperin M.Y."/>
            <person name="Jogler C."/>
        </authorList>
    </citation>
    <scope>NUCLEOTIDE SEQUENCE [LARGE SCALE GENOMIC DNA]</scope>
    <source>
        <strain evidence="1 2">LF1</strain>
    </source>
</reference>
<comment type="caution">
    <text evidence="1">The sequence shown here is derived from an EMBL/GenBank/DDBJ whole genome shotgun (WGS) entry which is preliminary data.</text>
</comment>